<feature type="compositionally biased region" description="Basic and acidic residues" evidence="1">
    <location>
        <begin position="602"/>
        <end position="623"/>
    </location>
</feature>
<evidence type="ECO:0000256" key="1">
    <source>
        <dbReference type="SAM" id="MobiDB-lite"/>
    </source>
</evidence>
<dbReference type="Gene3D" id="6.10.140.1200">
    <property type="match status" value="1"/>
</dbReference>
<evidence type="ECO:0000313" key="3">
    <source>
        <dbReference type="EMBL" id="CAG8469926.1"/>
    </source>
</evidence>
<feature type="compositionally biased region" description="Low complexity" evidence="1">
    <location>
        <begin position="731"/>
        <end position="743"/>
    </location>
</feature>
<dbReference type="EMBL" id="CAJVPV010000697">
    <property type="protein sequence ID" value="CAG8469926.1"/>
    <property type="molecule type" value="Genomic_DNA"/>
</dbReference>
<sequence length="758" mass="84919">MEFPNEKICLQVEAAYSKEPGQLTITNKRICWTAAGKKTPSVIIPHSQNIKLYMGKNQNVEPKFKLSTTTTPAQDYLFVLENPKGWTILPKIQAAIASFIAAEKSSSASPSNQRSAAPSPSHQRSAAPSPASGSSSPSIRNGSIPPTGKNAPLRKGPTQKELETRREILTRDKYLADRHTTLVVQEKCITEEEFWALRKNLLRDQSVQMAQQKGRSSIIPTLRPVTEESGDSKVNIHKSLIDEIFDEYPRVKLAFDEYVKKQKMLSEGEFWKRYVQSKFNDRANGSLGVSDEIFDKCWEETERDLNNEDEPGRKRIKVSIIRDLNTTKEDHLEVDLEQDITMKPGRQVKIISLIRRNNRHGSRILEASRRKEASKSDEYINEIMIEDLNPEQPSDRLKLDIKDQREYFAGQKTGYDFDFNMEDIEKTNEILNDFKASFANWKSDLSGDSDADTPASPLNNGNAPHQPVSDDVWKEALKIAREMINPLRISICKALGLPLEQDQNGAKAITQKTSINRDMNQHTNAHEVTSQKAIVRDVKNDASFQKTTVRDKNFSDQKVSQTRDHKINSNSQKAVRDAKNDSGSRKLVTRDAKNDPQAPNIRDTRNDGVQRTNGEIKQKRVDASRSAQVSSGTSRTSQGQPNGQTSKSSSSRQHDAVTKTSSSASEIPKGSTRLSHTSNQETPRHTSSTRDASKNSSSTRVTLNVNREEPPQAQRREQSQSSNRIVLKGVPTTKPSSSSSSTKISQNTNKAGGVKRKR</sequence>
<feature type="region of interest" description="Disordered" evidence="1">
    <location>
        <begin position="445"/>
        <end position="467"/>
    </location>
</feature>
<feature type="compositionally biased region" description="Basic and acidic residues" evidence="1">
    <location>
        <begin position="548"/>
        <end position="567"/>
    </location>
</feature>
<dbReference type="OrthoDB" id="360521at2759"/>
<dbReference type="InterPro" id="IPR011993">
    <property type="entry name" value="PH-like_dom_sf"/>
</dbReference>
<dbReference type="Proteomes" id="UP000789342">
    <property type="component" value="Unassembled WGS sequence"/>
</dbReference>
<dbReference type="GO" id="GO:0006289">
    <property type="term" value="P:nucleotide-excision repair"/>
    <property type="evidence" value="ECO:0007669"/>
    <property type="project" value="InterPro"/>
</dbReference>
<dbReference type="InterPro" id="IPR035925">
    <property type="entry name" value="BSD_dom_sf"/>
</dbReference>
<dbReference type="InterPro" id="IPR027079">
    <property type="entry name" value="Tfb1/GTF2H1"/>
</dbReference>
<protein>
    <submittedName>
        <fullName evidence="3">16097_t:CDS:1</fullName>
    </submittedName>
</protein>
<feature type="compositionally biased region" description="Polar residues" evidence="1">
    <location>
        <begin position="625"/>
        <end position="651"/>
    </location>
</feature>
<feature type="domain" description="BSD" evidence="2">
    <location>
        <begin position="228"/>
        <end position="282"/>
    </location>
</feature>
<dbReference type="Gene3D" id="2.30.29.30">
    <property type="entry name" value="Pleckstrin-homology domain (PH domain)/Phosphotyrosine-binding domain (PTB)"/>
    <property type="match status" value="1"/>
</dbReference>
<reference evidence="3" key="1">
    <citation type="submission" date="2021-06" db="EMBL/GenBank/DDBJ databases">
        <authorList>
            <person name="Kallberg Y."/>
            <person name="Tangrot J."/>
            <person name="Rosling A."/>
        </authorList>
    </citation>
    <scope>NUCLEOTIDE SEQUENCE</scope>
    <source>
        <strain evidence="3">CL551</strain>
    </source>
</reference>
<feature type="region of interest" description="Disordered" evidence="1">
    <location>
        <begin position="106"/>
        <end position="165"/>
    </location>
</feature>
<comment type="caution">
    <text evidence="3">The sequence shown here is derived from an EMBL/GenBank/DDBJ whole genome shotgun (WGS) entry which is preliminary data.</text>
</comment>
<name>A0A9N8VXM1_9GLOM</name>
<dbReference type="PANTHER" id="PTHR12856">
    <property type="entry name" value="TRANSCRIPTION INITIATION FACTOR IIH-RELATED"/>
    <property type="match status" value="1"/>
</dbReference>
<feature type="region of interest" description="Disordered" evidence="1">
    <location>
        <begin position="513"/>
        <end position="532"/>
    </location>
</feature>
<dbReference type="AlphaFoldDB" id="A0A9N8VXM1"/>
<feature type="region of interest" description="Disordered" evidence="1">
    <location>
        <begin position="544"/>
        <end position="758"/>
    </location>
</feature>
<gene>
    <name evidence="3" type="ORF">AMORRO_LOCUS1807</name>
</gene>
<feature type="compositionally biased region" description="Basic and acidic residues" evidence="1">
    <location>
        <begin position="706"/>
        <end position="718"/>
    </location>
</feature>
<dbReference type="GO" id="GO:0006351">
    <property type="term" value="P:DNA-templated transcription"/>
    <property type="evidence" value="ECO:0007669"/>
    <property type="project" value="InterPro"/>
</dbReference>
<evidence type="ECO:0000313" key="4">
    <source>
        <dbReference type="Proteomes" id="UP000789342"/>
    </source>
</evidence>
<proteinExistence type="predicted"/>
<dbReference type="GO" id="GO:0000439">
    <property type="term" value="C:transcription factor TFIIH core complex"/>
    <property type="evidence" value="ECO:0007669"/>
    <property type="project" value="InterPro"/>
</dbReference>
<accession>A0A9N8VXM1</accession>
<feature type="compositionally biased region" description="Low complexity" evidence="1">
    <location>
        <begin position="106"/>
        <end position="146"/>
    </location>
</feature>
<feature type="compositionally biased region" description="Polar residues" evidence="1">
    <location>
        <begin position="672"/>
        <end position="705"/>
    </location>
</feature>
<keyword evidence="4" id="KW-1185">Reference proteome</keyword>
<evidence type="ECO:0000259" key="2">
    <source>
        <dbReference type="PROSITE" id="PS50858"/>
    </source>
</evidence>
<organism evidence="3 4">
    <name type="scientific">Acaulospora morrowiae</name>
    <dbReference type="NCBI Taxonomy" id="94023"/>
    <lineage>
        <taxon>Eukaryota</taxon>
        <taxon>Fungi</taxon>
        <taxon>Fungi incertae sedis</taxon>
        <taxon>Mucoromycota</taxon>
        <taxon>Glomeromycotina</taxon>
        <taxon>Glomeromycetes</taxon>
        <taxon>Diversisporales</taxon>
        <taxon>Acaulosporaceae</taxon>
        <taxon>Acaulospora</taxon>
    </lineage>
</organism>
<dbReference type="InterPro" id="IPR005607">
    <property type="entry name" value="BSD_dom"/>
</dbReference>
<dbReference type="PROSITE" id="PS50858">
    <property type="entry name" value="BSD"/>
    <property type="match status" value="1"/>
</dbReference>
<dbReference type="SUPFAM" id="SSF140383">
    <property type="entry name" value="BSD domain-like"/>
    <property type="match status" value="1"/>
</dbReference>
<feature type="compositionally biased region" description="Basic and acidic residues" evidence="1">
    <location>
        <begin position="574"/>
        <end position="594"/>
    </location>
</feature>